<gene>
    <name evidence="8" type="ORF">B0F88_104227</name>
</gene>
<evidence type="ECO:0000256" key="2">
    <source>
        <dbReference type="ARBA" id="ARBA00023015"/>
    </source>
</evidence>
<comment type="caution">
    <text evidence="8">The sequence shown here is derived from an EMBL/GenBank/DDBJ whole genome shotgun (WGS) entry which is preliminary data.</text>
</comment>
<dbReference type="InterPro" id="IPR013249">
    <property type="entry name" value="RNA_pol_sigma70_r4_t2"/>
</dbReference>
<dbReference type="GO" id="GO:0016987">
    <property type="term" value="F:sigma factor activity"/>
    <property type="evidence" value="ECO:0007669"/>
    <property type="project" value="UniProtKB-KW"/>
</dbReference>
<feature type="domain" description="RNA polymerase sigma factor 70 region 4 type 2" evidence="7">
    <location>
        <begin position="225"/>
        <end position="277"/>
    </location>
</feature>
<evidence type="ECO:0000259" key="7">
    <source>
        <dbReference type="Pfam" id="PF08281"/>
    </source>
</evidence>
<name>A0A2S6H4L5_9GAMM</name>
<dbReference type="PANTHER" id="PTHR43133">
    <property type="entry name" value="RNA POLYMERASE ECF-TYPE SIGMA FACTO"/>
    <property type="match status" value="1"/>
</dbReference>
<proteinExistence type="inferred from homology"/>
<dbReference type="Gene3D" id="1.10.10.10">
    <property type="entry name" value="Winged helix-like DNA-binding domain superfamily/Winged helix DNA-binding domain"/>
    <property type="match status" value="1"/>
</dbReference>
<dbReference type="InterPro" id="IPR007627">
    <property type="entry name" value="RNA_pol_sigma70_r2"/>
</dbReference>
<dbReference type="GO" id="GO:0003677">
    <property type="term" value="F:DNA binding"/>
    <property type="evidence" value="ECO:0007669"/>
    <property type="project" value="UniProtKB-KW"/>
</dbReference>
<dbReference type="Pfam" id="PF08281">
    <property type="entry name" value="Sigma70_r4_2"/>
    <property type="match status" value="1"/>
</dbReference>
<dbReference type="CDD" id="cd06171">
    <property type="entry name" value="Sigma70_r4"/>
    <property type="match status" value="1"/>
</dbReference>
<dbReference type="Pfam" id="PF04542">
    <property type="entry name" value="Sigma70_r2"/>
    <property type="match status" value="1"/>
</dbReference>
<dbReference type="InterPro" id="IPR039425">
    <property type="entry name" value="RNA_pol_sigma-70-like"/>
</dbReference>
<evidence type="ECO:0000256" key="3">
    <source>
        <dbReference type="ARBA" id="ARBA00023082"/>
    </source>
</evidence>
<dbReference type="SUPFAM" id="SSF88946">
    <property type="entry name" value="Sigma2 domain of RNA polymerase sigma factors"/>
    <property type="match status" value="1"/>
</dbReference>
<evidence type="ECO:0000256" key="1">
    <source>
        <dbReference type="ARBA" id="ARBA00010641"/>
    </source>
</evidence>
<dbReference type="SUPFAM" id="SSF88659">
    <property type="entry name" value="Sigma3 and sigma4 domains of RNA polymerase sigma factors"/>
    <property type="match status" value="1"/>
</dbReference>
<dbReference type="InterPro" id="IPR013324">
    <property type="entry name" value="RNA_pol_sigma_r3/r4-like"/>
</dbReference>
<dbReference type="RefSeq" id="WP_104423218.1">
    <property type="nucleotide sequence ID" value="NZ_PTIY01000004.1"/>
</dbReference>
<keyword evidence="3" id="KW-0731">Sigma factor</keyword>
<sequence length="297" mass="33525">MVVIKFPLRSEHFQETEIDNPAADGSHQFRSGAEFEGNLESESWRDAYGDGQERLQPKNSGRKKALSPAQVIAQSIGPSSPMPTVRKRTPTPAEVIAQSLQPTNFGGAGLLGDSFWQGWMEHEEYLRRKCNYLLGGNREEAEDVLSAAMMQAFQNFTNQSCGVGNMRAWLTTIVHNACMDGFRKSKRKNNYFTDIETSEIENIPADYGAPSQSPEDIVRIRESLDELYQLILALPETLREPLLLRTIEHLSYPEIATRLNLTEANVRKRLQQARDRLRASKLSDGLSEYSGNTPRNY</sequence>
<dbReference type="AlphaFoldDB" id="A0A2S6H4L5"/>
<dbReference type="NCBIfam" id="TIGR02937">
    <property type="entry name" value="sigma70-ECF"/>
    <property type="match status" value="1"/>
</dbReference>
<keyword evidence="2" id="KW-0805">Transcription regulation</keyword>
<evidence type="ECO:0000313" key="8">
    <source>
        <dbReference type="EMBL" id="PPK72432.1"/>
    </source>
</evidence>
<dbReference type="OrthoDB" id="6852082at2"/>
<dbReference type="InterPro" id="IPR014284">
    <property type="entry name" value="RNA_pol_sigma-70_dom"/>
</dbReference>
<accession>A0A2S6H4L5</accession>
<dbReference type="Proteomes" id="UP000238071">
    <property type="component" value="Unassembled WGS sequence"/>
</dbReference>
<evidence type="ECO:0000259" key="6">
    <source>
        <dbReference type="Pfam" id="PF04542"/>
    </source>
</evidence>
<reference evidence="8 9" key="1">
    <citation type="submission" date="2018-02" db="EMBL/GenBank/DDBJ databases">
        <title>Subsurface microbial communities from deep shales in Ohio and West Virginia, USA.</title>
        <authorList>
            <person name="Wrighton K."/>
        </authorList>
    </citation>
    <scope>NUCLEOTIDE SEQUENCE [LARGE SCALE GENOMIC DNA]</scope>
    <source>
        <strain evidence="8 9">OWC-G53F</strain>
    </source>
</reference>
<evidence type="ECO:0000313" key="9">
    <source>
        <dbReference type="Proteomes" id="UP000238071"/>
    </source>
</evidence>
<evidence type="ECO:0000256" key="5">
    <source>
        <dbReference type="ARBA" id="ARBA00023163"/>
    </source>
</evidence>
<comment type="similarity">
    <text evidence="1">Belongs to the sigma-70 factor family. ECF subfamily.</text>
</comment>
<dbReference type="Gene3D" id="1.10.1740.10">
    <property type="match status" value="1"/>
</dbReference>
<dbReference type="InterPro" id="IPR013325">
    <property type="entry name" value="RNA_pol_sigma_r2"/>
</dbReference>
<organism evidence="8 9">
    <name type="scientific">Methylobacter tundripaludum</name>
    <dbReference type="NCBI Taxonomy" id="173365"/>
    <lineage>
        <taxon>Bacteria</taxon>
        <taxon>Pseudomonadati</taxon>
        <taxon>Pseudomonadota</taxon>
        <taxon>Gammaproteobacteria</taxon>
        <taxon>Methylococcales</taxon>
        <taxon>Methylococcaceae</taxon>
        <taxon>Methylobacter</taxon>
    </lineage>
</organism>
<dbReference type="GO" id="GO:0006352">
    <property type="term" value="P:DNA-templated transcription initiation"/>
    <property type="evidence" value="ECO:0007669"/>
    <property type="project" value="InterPro"/>
</dbReference>
<keyword evidence="9" id="KW-1185">Reference proteome</keyword>
<keyword evidence="4" id="KW-0238">DNA-binding</keyword>
<dbReference type="EMBL" id="PTIY01000004">
    <property type="protein sequence ID" value="PPK72432.1"/>
    <property type="molecule type" value="Genomic_DNA"/>
</dbReference>
<protein>
    <submittedName>
        <fullName evidence="8">RNA polymerase sigma factor (Sigma-70 family)</fullName>
    </submittedName>
</protein>
<dbReference type="InterPro" id="IPR036388">
    <property type="entry name" value="WH-like_DNA-bd_sf"/>
</dbReference>
<feature type="domain" description="RNA polymerase sigma-70 region 2" evidence="6">
    <location>
        <begin position="122"/>
        <end position="187"/>
    </location>
</feature>
<keyword evidence="5" id="KW-0804">Transcription</keyword>
<evidence type="ECO:0000256" key="4">
    <source>
        <dbReference type="ARBA" id="ARBA00023125"/>
    </source>
</evidence>
<dbReference type="PANTHER" id="PTHR43133:SF8">
    <property type="entry name" value="RNA POLYMERASE SIGMA FACTOR HI_1459-RELATED"/>
    <property type="match status" value="1"/>
</dbReference>